<dbReference type="CDD" id="cd00165">
    <property type="entry name" value="S4"/>
    <property type="match status" value="1"/>
</dbReference>
<accession>A0A2N3G6C8</accession>
<dbReference type="FunFam" id="1.10.1050.10:FF:000001">
    <property type="entry name" value="30S ribosomal protein S4"/>
    <property type="match status" value="1"/>
</dbReference>
<proteinExistence type="inferred from homology"/>
<evidence type="ECO:0000256" key="10">
    <source>
        <dbReference type="RuleBase" id="RU003699"/>
    </source>
</evidence>
<dbReference type="PANTHER" id="PTHR11831">
    <property type="entry name" value="30S 40S RIBOSOMAL PROTEIN"/>
    <property type="match status" value="1"/>
</dbReference>
<dbReference type="GO" id="GO:0015935">
    <property type="term" value="C:small ribosomal subunit"/>
    <property type="evidence" value="ECO:0007669"/>
    <property type="project" value="InterPro"/>
</dbReference>
<comment type="function">
    <text evidence="1 9">One of the primary rRNA binding proteins, it binds directly to 16S rRNA where it nucleates assembly of the body of the 30S subunit.</text>
</comment>
<dbReference type="SUPFAM" id="SSF55174">
    <property type="entry name" value="Alpha-L RNA-binding motif"/>
    <property type="match status" value="1"/>
</dbReference>
<keyword evidence="5 9" id="KW-0689">Ribosomal protein</keyword>
<evidence type="ECO:0000256" key="9">
    <source>
        <dbReference type="HAMAP-Rule" id="MF_01306"/>
    </source>
</evidence>
<evidence type="ECO:0000256" key="1">
    <source>
        <dbReference type="ARBA" id="ARBA00003866"/>
    </source>
</evidence>
<comment type="similarity">
    <text evidence="2 9 10">Belongs to the universal ribosomal protein uS4 family.</text>
</comment>
<dbReference type="EMBL" id="PHEX01000031">
    <property type="protein sequence ID" value="PKQ28134.1"/>
    <property type="molecule type" value="Genomic_DNA"/>
</dbReference>
<dbReference type="GO" id="GO:0006412">
    <property type="term" value="P:translation"/>
    <property type="evidence" value="ECO:0007669"/>
    <property type="project" value="UniProtKB-UniRule"/>
</dbReference>
<evidence type="ECO:0000256" key="6">
    <source>
        <dbReference type="ARBA" id="ARBA00023274"/>
    </source>
</evidence>
<evidence type="ECO:0000259" key="12">
    <source>
        <dbReference type="SMART" id="SM01390"/>
    </source>
</evidence>
<evidence type="ECO:0000256" key="4">
    <source>
        <dbReference type="ARBA" id="ARBA00022884"/>
    </source>
</evidence>
<dbReference type="AlphaFoldDB" id="A0A2N3G6C8"/>
<evidence type="ECO:0000313" key="14">
    <source>
        <dbReference type="Proteomes" id="UP000233654"/>
    </source>
</evidence>
<dbReference type="SMART" id="SM01390">
    <property type="entry name" value="Ribosomal_S4"/>
    <property type="match status" value="1"/>
</dbReference>
<dbReference type="SMART" id="SM00363">
    <property type="entry name" value="S4"/>
    <property type="match status" value="1"/>
</dbReference>
<evidence type="ECO:0000256" key="2">
    <source>
        <dbReference type="ARBA" id="ARBA00007465"/>
    </source>
</evidence>
<dbReference type="InterPro" id="IPR022801">
    <property type="entry name" value="Ribosomal_uS4"/>
</dbReference>
<organism evidence="13 14">
    <name type="scientific">Candidatus Anoxymicrobium japonicum</name>
    <dbReference type="NCBI Taxonomy" id="2013648"/>
    <lineage>
        <taxon>Bacteria</taxon>
        <taxon>Bacillati</taxon>
        <taxon>Actinomycetota</taxon>
        <taxon>Candidatus Geothermincolia</taxon>
        <taxon>Candidatus Geothermincolales</taxon>
        <taxon>Candidatus Anoxymicrobiaceae</taxon>
        <taxon>Candidatus Anoxymicrobium</taxon>
    </lineage>
</organism>
<dbReference type="GO" id="GO:0042274">
    <property type="term" value="P:ribosomal small subunit biogenesis"/>
    <property type="evidence" value="ECO:0007669"/>
    <property type="project" value="TreeGrafter"/>
</dbReference>
<reference evidence="13 14" key="1">
    <citation type="journal article" date="2017" name="ISME J.">
        <title>Potential for microbial H2 and metal transformations associated with novel bacteria and archaea in deep terrestrial subsurface sediments.</title>
        <authorList>
            <person name="Hernsdorf A.W."/>
            <person name="Amano Y."/>
            <person name="Miyakawa K."/>
            <person name="Ise K."/>
            <person name="Suzuki Y."/>
            <person name="Anantharaman K."/>
            <person name="Probst A."/>
            <person name="Burstein D."/>
            <person name="Thomas B.C."/>
            <person name="Banfield J.F."/>
        </authorList>
    </citation>
    <scope>NUCLEOTIDE SEQUENCE [LARGE SCALE GENOMIC DNA]</scope>
    <source>
        <strain evidence="13">HGW-Actinobacteria-3</strain>
    </source>
</reference>
<feature type="domain" description="RNA-binding S4" evidence="11">
    <location>
        <begin position="98"/>
        <end position="160"/>
    </location>
</feature>
<evidence type="ECO:0000256" key="3">
    <source>
        <dbReference type="ARBA" id="ARBA00022730"/>
    </source>
</evidence>
<dbReference type="InterPro" id="IPR001912">
    <property type="entry name" value="Ribosomal_uS4_N"/>
</dbReference>
<sequence>MARYTGSVCKLCRRERTKLFLKGDRCSTDRCSVERRACPPGQHGRRRVKETDYLMQLREKQKARRVYGIMEKQFRSYYKRAMREKGRTGENLLRILESRLDNVVYRAGFAVSRNQARQLVRHGHLRVDGKKVNIPSYIVKEGMEISVAPNSRDSAVFKIALESVQREQTSWLLVDKKSMTATVVEKPAGTNPDVPIRDELIVELYSR</sequence>
<dbReference type="NCBIfam" id="TIGR01017">
    <property type="entry name" value="rpsD_bact"/>
    <property type="match status" value="1"/>
</dbReference>
<dbReference type="Pfam" id="PF01479">
    <property type="entry name" value="S4"/>
    <property type="match status" value="1"/>
</dbReference>
<dbReference type="InterPro" id="IPR005709">
    <property type="entry name" value="Ribosomal_uS4_bac-type"/>
</dbReference>
<dbReference type="PROSITE" id="PS00632">
    <property type="entry name" value="RIBOSOMAL_S4"/>
    <property type="match status" value="1"/>
</dbReference>
<evidence type="ECO:0000259" key="11">
    <source>
        <dbReference type="SMART" id="SM00363"/>
    </source>
</evidence>
<dbReference type="InterPro" id="IPR036986">
    <property type="entry name" value="S4_RNA-bd_sf"/>
</dbReference>
<dbReference type="InterPro" id="IPR002942">
    <property type="entry name" value="S4_RNA-bd"/>
</dbReference>
<protein>
    <recommendedName>
        <fullName evidence="8 9">Small ribosomal subunit protein uS4</fullName>
    </recommendedName>
</protein>
<evidence type="ECO:0000313" key="13">
    <source>
        <dbReference type="EMBL" id="PKQ28134.1"/>
    </source>
</evidence>
<keyword evidence="3 9" id="KW-0699">rRNA-binding</keyword>
<dbReference type="InterPro" id="IPR018079">
    <property type="entry name" value="Ribosomal_uS4_CS"/>
</dbReference>
<dbReference type="HAMAP" id="MF_01306_B">
    <property type="entry name" value="Ribosomal_uS4_B"/>
    <property type="match status" value="1"/>
</dbReference>
<evidence type="ECO:0000256" key="5">
    <source>
        <dbReference type="ARBA" id="ARBA00022980"/>
    </source>
</evidence>
<evidence type="ECO:0000256" key="8">
    <source>
        <dbReference type="ARBA" id="ARBA00035254"/>
    </source>
</evidence>
<dbReference type="Gene3D" id="1.10.1050.10">
    <property type="entry name" value="Ribosomal Protein S4 Delta 41, Chain A, domain 1"/>
    <property type="match status" value="1"/>
</dbReference>
<dbReference type="Gene3D" id="3.10.290.10">
    <property type="entry name" value="RNA-binding S4 domain"/>
    <property type="match status" value="1"/>
</dbReference>
<dbReference type="Proteomes" id="UP000233654">
    <property type="component" value="Unassembled WGS sequence"/>
</dbReference>
<dbReference type="NCBIfam" id="NF003717">
    <property type="entry name" value="PRK05327.1"/>
    <property type="match status" value="1"/>
</dbReference>
<keyword evidence="6 9" id="KW-0687">Ribonucleoprotein</keyword>
<keyword evidence="4 9" id="KW-0694">RNA-binding</keyword>
<dbReference type="Pfam" id="PF00163">
    <property type="entry name" value="Ribosomal_S4"/>
    <property type="match status" value="1"/>
</dbReference>
<dbReference type="PANTHER" id="PTHR11831:SF4">
    <property type="entry name" value="SMALL RIBOSOMAL SUBUNIT PROTEIN US4M"/>
    <property type="match status" value="1"/>
</dbReference>
<feature type="domain" description="Small ribosomal subunit protein uS4 N-terminal" evidence="12">
    <location>
        <begin position="3"/>
        <end position="97"/>
    </location>
</feature>
<dbReference type="GO" id="GO:0019843">
    <property type="term" value="F:rRNA binding"/>
    <property type="evidence" value="ECO:0007669"/>
    <property type="project" value="UniProtKB-UniRule"/>
</dbReference>
<dbReference type="GO" id="GO:0003735">
    <property type="term" value="F:structural constituent of ribosome"/>
    <property type="evidence" value="ECO:0007669"/>
    <property type="project" value="InterPro"/>
</dbReference>
<gene>
    <name evidence="9" type="primary">rpsD</name>
    <name evidence="13" type="ORF">CVT63_04435</name>
</gene>
<comment type="subunit">
    <text evidence="7 9">Part of the 30S ribosomal subunit. Contacts protein S5. The interaction surface between S4 and S5 is involved in control of translational fidelity.</text>
</comment>
<dbReference type="FunFam" id="3.10.290.10:FF:000001">
    <property type="entry name" value="30S ribosomal protein S4"/>
    <property type="match status" value="1"/>
</dbReference>
<dbReference type="PROSITE" id="PS50889">
    <property type="entry name" value="S4"/>
    <property type="match status" value="1"/>
</dbReference>
<name>A0A2N3G6C8_9ACTN</name>
<evidence type="ECO:0000256" key="7">
    <source>
        <dbReference type="ARBA" id="ARBA00025813"/>
    </source>
</evidence>
<comment type="caution">
    <text evidence="13">The sequence shown here is derived from an EMBL/GenBank/DDBJ whole genome shotgun (WGS) entry which is preliminary data.</text>
</comment>
<comment type="function">
    <text evidence="9">With S5 and S12 plays an important role in translational accuracy.</text>
</comment>